<evidence type="ECO:0000256" key="1">
    <source>
        <dbReference type="SAM" id="Coils"/>
    </source>
</evidence>
<feature type="compositionally biased region" description="Basic residues" evidence="2">
    <location>
        <begin position="257"/>
        <end position="267"/>
    </location>
</feature>
<dbReference type="STRING" id="1314773.A0A3N2PPS8"/>
<dbReference type="Proteomes" id="UP000272025">
    <property type="component" value="Unassembled WGS sequence"/>
</dbReference>
<feature type="region of interest" description="Disordered" evidence="2">
    <location>
        <begin position="1"/>
        <end position="20"/>
    </location>
</feature>
<evidence type="ECO:0000313" key="4">
    <source>
        <dbReference type="Proteomes" id="UP000272025"/>
    </source>
</evidence>
<feature type="non-terminal residue" evidence="3">
    <location>
        <position position="726"/>
    </location>
</feature>
<organism evidence="3 4">
    <name type="scientific">Sodiomyces alkalinus (strain CBS 110278 / VKM F-3762 / F11)</name>
    <name type="common">Alkaliphilic filamentous fungus</name>
    <dbReference type="NCBI Taxonomy" id="1314773"/>
    <lineage>
        <taxon>Eukaryota</taxon>
        <taxon>Fungi</taxon>
        <taxon>Dikarya</taxon>
        <taxon>Ascomycota</taxon>
        <taxon>Pezizomycotina</taxon>
        <taxon>Sordariomycetes</taxon>
        <taxon>Hypocreomycetidae</taxon>
        <taxon>Glomerellales</taxon>
        <taxon>Plectosphaerellaceae</taxon>
        <taxon>Sodiomyces</taxon>
    </lineage>
</organism>
<feature type="compositionally biased region" description="Low complexity" evidence="2">
    <location>
        <begin position="306"/>
        <end position="319"/>
    </location>
</feature>
<dbReference type="EMBL" id="ML119059">
    <property type="protein sequence ID" value="ROT36505.1"/>
    <property type="molecule type" value="Genomic_DNA"/>
</dbReference>
<feature type="region of interest" description="Disordered" evidence="2">
    <location>
        <begin position="656"/>
        <end position="685"/>
    </location>
</feature>
<feature type="compositionally biased region" description="Basic and acidic residues" evidence="2">
    <location>
        <begin position="268"/>
        <end position="286"/>
    </location>
</feature>
<keyword evidence="4" id="KW-1185">Reference proteome</keyword>
<dbReference type="RefSeq" id="XP_028464311.1">
    <property type="nucleotide sequence ID" value="XM_028607456.1"/>
</dbReference>
<dbReference type="AlphaFoldDB" id="A0A3N2PPS8"/>
<dbReference type="GeneID" id="39575934"/>
<reference evidence="3 4" key="1">
    <citation type="journal article" date="2018" name="Mol. Ecol.">
        <title>The obligate alkalophilic soda-lake fungus Sodiomyces alkalinus has shifted to a protein diet.</title>
        <authorList>
            <person name="Grum-Grzhimaylo A.A."/>
            <person name="Falkoski D.L."/>
            <person name="van den Heuvel J."/>
            <person name="Valero-Jimenez C.A."/>
            <person name="Min B."/>
            <person name="Choi I.G."/>
            <person name="Lipzen A."/>
            <person name="Daum C.G."/>
            <person name="Aanen D.K."/>
            <person name="Tsang A."/>
            <person name="Henrissat B."/>
            <person name="Bilanenko E.N."/>
            <person name="de Vries R.P."/>
            <person name="van Kan J.A.L."/>
            <person name="Grigoriev I.V."/>
            <person name="Debets A.J.M."/>
        </authorList>
    </citation>
    <scope>NUCLEOTIDE SEQUENCE [LARGE SCALE GENOMIC DNA]</scope>
    <source>
        <strain evidence="3 4">F11</strain>
    </source>
</reference>
<accession>A0A3N2PPS8</accession>
<protein>
    <submittedName>
        <fullName evidence="3">Uncharacterized protein</fullName>
    </submittedName>
</protein>
<feature type="compositionally biased region" description="Low complexity" evidence="2">
    <location>
        <begin position="119"/>
        <end position="146"/>
    </location>
</feature>
<evidence type="ECO:0000256" key="2">
    <source>
        <dbReference type="SAM" id="MobiDB-lite"/>
    </source>
</evidence>
<feature type="region of interest" description="Disordered" evidence="2">
    <location>
        <begin position="60"/>
        <end position="393"/>
    </location>
</feature>
<feature type="compositionally biased region" description="Basic and acidic residues" evidence="2">
    <location>
        <begin position="358"/>
        <end position="374"/>
    </location>
</feature>
<gene>
    <name evidence="3" type="ORF">SODALDRAFT_262113</name>
</gene>
<sequence>VESSTPEKTPLKAVPGSEAKKNIKALAVESGLSRDIASHYASPAAAKNILQDEDFPALDAVKSTNTQRASTPAIPTMATPKGTPVLSMRSHVEPASSAGDSAETDTAKTKSTKTKGSSKKPLPVTVSIPPSTSTATTPAPQPKSTADLSAVSDKSNASAFPALPTPTTMSAPSPGVKSAPKTLRVVNTPKTEHPPQPPSGGTLLLNAAVRAVSGSHRPETPGSQDVSDSASIISASFSVSRTSSPPPSKVGSAPVRKTTKSQQRKARKEAQKEKTATIEEAPKVAEPEEIAPIIGRKKKQKKEKPSAPVAKAKPAASSPAREEPEVEEQAADPKKADSDTTPVASPKAKGEMNGAKANGKEKDSNQAVSPKEDPPESPSEPGKPKDMGDNPKTLPEVVYHDLVRVGMAPQAEYLELIKPVNADSHKGEWASNANAITVDPDNPPPSTKSFLSEQDHATLVAGRPVHKIIDNHRVLLTPNGDCVRHLTEGEEQRYLFYQNRVAQAADQPDSFVAPRHQSRHAGFSLIKGRAVPNGPPSFFPPHPKAEARMFSDDPLHKLQREEAISYINQFVLPRLKLGTANLGFPGSWKSNAAVTAASLNSLAPWIYGHDAAAGAGIYSADAGGPAALRDVPEDETPFGGGGFDQAAARFEPLARDQLGNNNGASSSSGNNSNSNSNNNNKMPPLAGLALMSVEDAEGALQLARKETEKLEKGLNQVIRRNRRLLL</sequence>
<feature type="compositionally biased region" description="Low complexity" evidence="2">
    <location>
        <begin position="223"/>
        <end position="243"/>
    </location>
</feature>
<proteinExistence type="predicted"/>
<feature type="non-terminal residue" evidence="3">
    <location>
        <position position="1"/>
    </location>
</feature>
<name>A0A3N2PPS8_SODAK</name>
<feature type="coiled-coil region" evidence="1">
    <location>
        <begin position="693"/>
        <end position="720"/>
    </location>
</feature>
<evidence type="ECO:0000313" key="3">
    <source>
        <dbReference type="EMBL" id="ROT36505.1"/>
    </source>
</evidence>
<feature type="compositionally biased region" description="Low complexity" evidence="2">
    <location>
        <begin position="659"/>
        <end position="680"/>
    </location>
</feature>
<dbReference type="OrthoDB" id="1923159at2759"/>
<keyword evidence="1" id="KW-0175">Coiled coil</keyword>